<reference evidence="1" key="1">
    <citation type="submission" date="2021-08" db="EMBL/GenBank/DDBJ databases">
        <title>The first chromosome-level gecko genome reveals the dynamic sex chromosomes of Neotropical dwarf geckos (Sphaerodactylidae: Sphaerodactylus).</title>
        <authorList>
            <person name="Pinto B.J."/>
            <person name="Keating S.E."/>
            <person name="Gamble T."/>
        </authorList>
    </citation>
    <scope>NUCLEOTIDE SEQUENCE</scope>
    <source>
        <strain evidence="1">TG3544</strain>
    </source>
</reference>
<keyword evidence="2" id="KW-1185">Reference proteome</keyword>
<gene>
    <name evidence="1" type="ORF">K3G42_000612</name>
</gene>
<name>A0ACB8ECB0_9SAUR</name>
<organism evidence="1 2">
    <name type="scientific">Sphaerodactylus townsendi</name>
    <dbReference type="NCBI Taxonomy" id="933632"/>
    <lineage>
        <taxon>Eukaryota</taxon>
        <taxon>Metazoa</taxon>
        <taxon>Chordata</taxon>
        <taxon>Craniata</taxon>
        <taxon>Vertebrata</taxon>
        <taxon>Euteleostomi</taxon>
        <taxon>Lepidosauria</taxon>
        <taxon>Squamata</taxon>
        <taxon>Bifurcata</taxon>
        <taxon>Gekkota</taxon>
        <taxon>Sphaerodactylidae</taxon>
        <taxon>Sphaerodactylus</taxon>
    </lineage>
</organism>
<dbReference type="Proteomes" id="UP000827872">
    <property type="component" value="Linkage Group LG16"/>
</dbReference>
<protein>
    <submittedName>
        <fullName evidence="1">Uncharacterized protein</fullName>
    </submittedName>
</protein>
<proteinExistence type="predicted"/>
<sequence length="887" mass="97002">MAHEMGQFYAAILKGGQVSHEQQEAYLSRLQELVEREGRLQECQPQMLTLSSPIMEEEVRAAIVAGKGRSAPGPDGLTYGFYKAFEKLLMPVLTHWFNEALEKGELPATCYQAKELVGVSWTDRGKSFVLKTVVHADDLNLLGGRLQDLAVLTNHLRQYKANSWMLRWTTGAHPAPPRRTQAALVGLPDHLQDLAAHVMTYHLKATTIADVQVQGVRGDCTLEQYECNICIAVSLTVAVVDRLLVMRQARGPPVAPPEWLAEDVLCNNLQMLVRLTQEGKSPHLSFQGSDYREKETMELTAEQFADWMTLNISCLQAWAVPLSPGPSRPLVPVTGVWAVPVAPCPPSGGLQGDDDLAVVSDRPPLPSASAECVVATGVSVPATPAMLGTPEVSPSTLEEPRTVTGTVFQEAAGHSCSTQLAAGWSAFHTVDEELLESYFAMMALDEDAAAQDGPHDPVGPQPGTVAPHTFVIRVRYRGPGPDVFFNRERFVGQFLLKTMKVPTAHLWAISIPPGQAKADVIFQTEVAFHAFWRVWCHHQRVGSPLIDQLEAQPLFRGELHVIIVYLRSDEVPADDLTYRMARTGRVLMTPQKIMDSYGVWTCEYKLVMQLECQLDGRLRNLPRYFFLGGDCAVVRCVNVWDLAGFHRHREEELQCERWQEQQRQQQQGKMAAHQEEELTSSASAQWAAGACPSGGACSCSGQSSERAVAIAVCDGQFVFSPGPCLGLWGLGGTSGTGARGHGSLPFQWLVRCFCGTPALSLTMVAQSSAGLTAVALPLAVPLVDLAPPSLDMVDLPLASQSVALASASVCCVRLRTTWSACGALDAYIIDSRCLMPIDSQYLVSSLIYVLDAYIMDSTCTLGVPIREASVAYLFPWFFYAVDIMTAY</sequence>
<evidence type="ECO:0000313" key="2">
    <source>
        <dbReference type="Proteomes" id="UP000827872"/>
    </source>
</evidence>
<comment type="caution">
    <text evidence="1">The sequence shown here is derived from an EMBL/GenBank/DDBJ whole genome shotgun (WGS) entry which is preliminary data.</text>
</comment>
<dbReference type="EMBL" id="CM037629">
    <property type="protein sequence ID" value="KAH7990035.1"/>
    <property type="molecule type" value="Genomic_DNA"/>
</dbReference>
<accession>A0ACB8ECB0</accession>
<evidence type="ECO:0000313" key="1">
    <source>
        <dbReference type="EMBL" id="KAH7990035.1"/>
    </source>
</evidence>